<dbReference type="PANTHER" id="PTHR42811">
    <property type="entry name" value="SERINE ACETYLTRANSFERASE"/>
    <property type="match status" value="1"/>
</dbReference>
<accession>X1J716</accession>
<comment type="caution">
    <text evidence="1">The sequence shown here is derived from an EMBL/GenBank/DDBJ whole genome shotgun (WGS) entry which is preliminary data.</text>
</comment>
<reference evidence="1" key="1">
    <citation type="journal article" date="2014" name="Front. Microbiol.">
        <title>High frequency of phylogenetically diverse reductive dehalogenase-homologous genes in deep subseafloor sedimentary metagenomes.</title>
        <authorList>
            <person name="Kawai M."/>
            <person name="Futagami T."/>
            <person name="Toyoda A."/>
            <person name="Takaki Y."/>
            <person name="Nishi S."/>
            <person name="Hori S."/>
            <person name="Arai W."/>
            <person name="Tsubouchi T."/>
            <person name="Morono Y."/>
            <person name="Uchiyama I."/>
            <person name="Ito T."/>
            <person name="Fujiyama A."/>
            <person name="Inagaki F."/>
            <person name="Takami H."/>
        </authorList>
    </citation>
    <scope>NUCLEOTIDE SEQUENCE</scope>
    <source>
        <strain evidence="1">Expedition CK06-06</strain>
    </source>
</reference>
<dbReference type="AlphaFoldDB" id="X1J716"/>
<evidence type="ECO:0000313" key="1">
    <source>
        <dbReference type="EMBL" id="GAH89767.1"/>
    </source>
</evidence>
<feature type="non-terminal residue" evidence="1">
    <location>
        <position position="1"/>
    </location>
</feature>
<proteinExistence type="predicted"/>
<gene>
    <name evidence="1" type="ORF">S03H2_56978</name>
</gene>
<protein>
    <recommendedName>
        <fullName evidence="2">Serine acetyltransferase</fullName>
    </recommendedName>
</protein>
<organism evidence="1">
    <name type="scientific">marine sediment metagenome</name>
    <dbReference type="NCBI Taxonomy" id="412755"/>
    <lineage>
        <taxon>unclassified sequences</taxon>
        <taxon>metagenomes</taxon>
        <taxon>ecological metagenomes</taxon>
    </lineage>
</organism>
<dbReference type="EMBL" id="BARU01036492">
    <property type="protein sequence ID" value="GAH89767.1"/>
    <property type="molecule type" value="Genomic_DNA"/>
</dbReference>
<dbReference type="SUPFAM" id="SSF51161">
    <property type="entry name" value="Trimeric LpxA-like enzymes"/>
    <property type="match status" value="1"/>
</dbReference>
<dbReference type="Gene3D" id="2.160.10.10">
    <property type="entry name" value="Hexapeptide repeat proteins"/>
    <property type="match status" value="1"/>
</dbReference>
<name>X1J716_9ZZZZ</name>
<dbReference type="InterPro" id="IPR011004">
    <property type="entry name" value="Trimer_LpxA-like_sf"/>
</dbReference>
<evidence type="ECO:0008006" key="2">
    <source>
        <dbReference type="Google" id="ProtNLM"/>
    </source>
</evidence>
<sequence length="98" mass="10601">YRVVIHPNTVIGDRVKIYPGVTIGRSDIHHPIEQSRFEGIVIEDEVILSSGGKVLCEVGTLRVRRGTIIGANAVLLTSTNEGEIWAGVPAKLVGQRDS</sequence>